<comment type="function">
    <text evidence="2">One of several proteins that assist in the late maturation steps of the functional core of the 30S ribosomal subunit. Associates with free 30S ribosomal subunits (but not with 30S subunits that are part of 70S ribosomes or polysomes). Required for efficient processing of 16S rRNA. May interact with the 5'-terminal helix region of 16S rRNA.</text>
</comment>
<keyword evidence="1 2" id="KW-0690">Ribosome biogenesis</keyword>
<name>A0ABM9IBR5_9BACT</name>
<keyword evidence="4" id="KW-1185">Reference proteome</keyword>
<comment type="subunit">
    <text evidence="2">Monomer. Binds 30S ribosomal subunits, but not 50S ribosomal subunits or 70S ribosomes.</text>
</comment>
<proteinExistence type="inferred from homology"/>
<accession>A0ABM9IBR5</accession>
<dbReference type="PANTHER" id="PTHR33515:SF1">
    <property type="entry name" value="RIBOSOME-BINDING FACTOR A, CHLOROPLASTIC-RELATED"/>
    <property type="match status" value="1"/>
</dbReference>
<keyword evidence="2" id="KW-0963">Cytoplasm</keyword>
<dbReference type="Proteomes" id="UP001161497">
    <property type="component" value="Chromosome"/>
</dbReference>
<dbReference type="HAMAP" id="MF_00003">
    <property type="entry name" value="RbfA"/>
    <property type="match status" value="1"/>
</dbReference>
<evidence type="ECO:0000256" key="2">
    <source>
        <dbReference type="HAMAP-Rule" id="MF_00003"/>
    </source>
</evidence>
<comment type="similarity">
    <text evidence="2">Belongs to the RbfA family.</text>
</comment>
<sequence length="117" mass="13708">MTTRAIRVSEVIRRELSWCFQREVELEGLVLTISAVETSADLKEASIFVSLFDASIPEENLLMILNRHRNEWQKWIGKRLQSKFTPRLTFKIDNSLDRGDRVLRLIEELDKETNTDS</sequence>
<dbReference type="InterPro" id="IPR000238">
    <property type="entry name" value="RbfA"/>
</dbReference>
<dbReference type="Gene3D" id="3.30.300.20">
    <property type="match status" value="1"/>
</dbReference>
<reference evidence="3" key="1">
    <citation type="submission" date="2023-03" db="EMBL/GenBank/DDBJ databases">
        <authorList>
            <person name="Cremers G."/>
            <person name="Picone N."/>
        </authorList>
    </citation>
    <scope>NUCLEOTIDE SEQUENCE</scope>
    <source>
        <strain evidence="3">Sample_alias</strain>
    </source>
</reference>
<protein>
    <recommendedName>
        <fullName evidence="2">Ribosome-binding factor A</fullName>
    </recommendedName>
</protein>
<dbReference type="RefSeq" id="WP_009060053.1">
    <property type="nucleotide sequence ID" value="NZ_JAHXRZ010000006.1"/>
</dbReference>
<evidence type="ECO:0000256" key="1">
    <source>
        <dbReference type="ARBA" id="ARBA00022517"/>
    </source>
</evidence>
<dbReference type="InterPro" id="IPR023799">
    <property type="entry name" value="RbfA_dom_sf"/>
</dbReference>
<dbReference type="EMBL" id="OX458932">
    <property type="protein sequence ID" value="CAI9085093.1"/>
    <property type="molecule type" value="Genomic_DNA"/>
</dbReference>
<dbReference type="NCBIfam" id="TIGR00082">
    <property type="entry name" value="rbfA"/>
    <property type="match status" value="1"/>
</dbReference>
<dbReference type="Pfam" id="PF02033">
    <property type="entry name" value="RBFA"/>
    <property type="match status" value="1"/>
</dbReference>
<gene>
    <name evidence="2 3" type="primary">rbfA</name>
    <name evidence="3" type="ORF">MFUM_0712</name>
</gene>
<dbReference type="InterPro" id="IPR015946">
    <property type="entry name" value="KH_dom-like_a/b"/>
</dbReference>
<comment type="subcellular location">
    <subcellularLocation>
        <location evidence="2">Cytoplasm</location>
    </subcellularLocation>
</comment>
<evidence type="ECO:0000313" key="3">
    <source>
        <dbReference type="EMBL" id="CAI9085093.1"/>
    </source>
</evidence>
<organism evidence="3 4">
    <name type="scientific">Candidatus Methylacidiphilum fumarolicum</name>
    <dbReference type="NCBI Taxonomy" id="591154"/>
    <lineage>
        <taxon>Bacteria</taxon>
        <taxon>Pseudomonadati</taxon>
        <taxon>Verrucomicrobiota</taxon>
        <taxon>Methylacidiphilae</taxon>
        <taxon>Methylacidiphilales</taxon>
        <taxon>Methylacidiphilaceae</taxon>
        <taxon>Methylacidiphilum (ex Ratnadevi et al. 2023)</taxon>
    </lineage>
</organism>
<evidence type="ECO:0000313" key="4">
    <source>
        <dbReference type="Proteomes" id="UP001161497"/>
    </source>
</evidence>
<dbReference type="SUPFAM" id="SSF89919">
    <property type="entry name" value="Ribosome-binding factor A, RbfA"/>
    <property type="match status" value="1"/>
</dbReference>
<dbReference type="PANTHER" id="PTHR33515">
    <property type="entry name" value="RIBOSOME-BINDING FACTOR A, CHLOROPLASTIC-RELATED"/>
    <property type="match status" value="1"/>
</dbReference>